<dbReference type="Ensembl" id="ENSMMUT00000031514.4">
    <property type="protein sequence ID" value="ENSMMUP00000029486.4"/>
    <property type="gene ID" value="ENSMMUG00000053570.1"/>
</dbReference>
<dbReference type="Proteomes" id="UP000006718">
    <property type="component" value="Chromosome 13"/>
</dbReference>
<dbReference type="Bgee" id="ENSMMUG00000053570">
    <property type="expression patterns" value="Expressed in spermatocyte and 6 other cell types or tissues"/>
</dbReference>
<keyword evidence="3" id="KW-1185">Reference proteome</keyword>
<evidence type="ECO:0000313" key="2">
    <source>
        <dbReference type="Ensembl" id="ENSMMUP00000029486.4"/>
    </source>
</evidence>
<reference evidence="2" key="4">
    <citation type="submission" date="2025-05" db="UniProtKB">
        <authorList>
            <consortium name="Ensembl"/>
        </authorList>
    </citation>
    <scope>IDENTIFICATION</scope>
    <source>
        <strain evidence="2">17573</strain>
    </source>
</reference>
<dbReference type="VEuPathDB" id="HostDB:ENSMMUG00000053570"/>
<evidence type="ECO:0000313" key="3">
    <source>
        <dbReference type="Proteomes" id="UP000006718"/>
    </source>
</evidence>
<dbReference type="STRING" id="9544.ENSMMUP00000029486"/>
<organism evidence="2 3">
    <name type="scientific">Macaca mulatta</name>
    <name type="common">Rhesus macaque</name>
    <dbReference type="NCBI Taxonomy" id="9544"/>
    <lineage>
        <taxon>Eukaryota</taxon>
        <taxon>Metazoa</taxon>
        <taxon>Chordata</taxon>
        <taxon>Craniata</taxon>
        <taxon>Vertebrata</taxon>
        <taxon>Euteleostomi</taxon>
        <taxon>Mammalia</taxon>
        <taxon>Eutheria</taxon>
        <taxon>Euarchontoglires</taxon>
        <taxon>Primates</taxon>
        <taxon>Haplorrhini</taxon>
        <taxon>Catarrhini</taxon>
        <taxon>Cercopithecidae</taxon>
        <taxon>Cercopithecinae</taxon>
        <taxon>Macaca</taxon>
    </lineage>
</organism>
<accession>F6YRT5</accession>
<reference evidence="3" key="1">
    <citation type="journal article" date="2007" name="Science">
        <title>Evolutionary and biomedical insights from the rhesus macaque genome.</title>
        <authorList>
            <person name="Gibbs R.A."/>
            <person name="Rogers J."/>
            <person name="Katze M.G."/>
            <person name="Bumgarner R."/>
            <person name="Weinstock G.M."/>
            <person name="Mardis E.R."/>
            <person name="Remington K.A."/>
            <person name="Strausberg R.L."/>
            <person name="Venter J.C."/>
            <person name="Wilson R.K."/>
            <person name="Batzer M.A."/>
            <person name="Bustamante C.D."/>
            <person name="Eichler E.E."/>
            <person name="Hahn M.W."/>
            <person name="Hardison R.C."/>
            <person name="Makova K.D."/>
            <person name="Miller W."/>
            <person name="Milosavljevic A."/>
            <person name="Palermo R.E."/>
            <person name="Siepel A."/>
            <person name="Sikela J.M."/>
            <person name="Attaway T."/>
            <person name="Bell S."/>
            <person name="Bernard K.E."/>
            <person name="Buhay C.J."/>
            <person name="Chandrabose M.N."/>
            <person name="Dao M."/>
            <person name="Davis C."/>
            <person name="Delehaunty K.D."/>
            <person name="Ding Y."/>
            <person name="Dinh H.H."/>
            <person name="Dugan-Rocha S."/>
            <person name="Fulton L.A."/>
            <person name="Gabisi R.A."/>
            <person name="Garner T.T."/>
            <person name="Godfrey J."/>
            <person name="Hawes A.C."/>
            <person name="Hernandez J."/>
            <person name="Hines S."/>
            <person name="Holder M."/>
            <person name="Hume J."/>
            <person name="Jhangiani S.N."/>
            <person name="Joshi V."/>
            <person name="Khan Z.M."/>
            <person name="Kirkness E.F."/>
            <person name="Cree A."/>
            <person name="Fowler R.G."/>
            <person name="Lee S."/>
            <person name="Lewis L.R."/>
            <person name="Li Z."/>
            <person name="Liu Y.-S."/>
            <person name="Moore S.M."/>
            <person name="Muzny D."/>
            <person name="Nazareth L.V."/>
            <person name="Ngo D.N."/>
            <person name="Okwuonu G.O."/>
            <person name="Pai G."/>
            <person name="Parker D."/>
            <person name="Paul H.A."/>
            <person name="Pfannkoch C."/>
            <person name="Pohl C.S."/>
            <person name="Rogers Y.-H.C."/>
            <person name="Ruiz S.J."/>
            <person name="Sabo A."/>
            <person name="Santibanez J."/>
            <person name="Schneider B.W."/>
            <person name="Smith S.M."/>
            <person name="Sodergren E."/>
            <person name="Svatek A.F."/>
            <person name="Utterback T.R."/>
            <person name="Vattathil S."/>
            <person name="Warren W."/>
            <person name="White C.S."/>
            <person name="Chinwalla A.T."/>
            <person name="Feng Y."/>
            <person name="Halpern A.L."/>
            <person name="Hillier L.W."/>
            <person name="Huang X."/>
            <person name="Minx P."/>
            <person name="Nelson J.O."/>
            <person name="Pepin K.H."/>
            <person name="Qin X."/>
            <person name="Sutton G.G."/>
            <person name="Venter E."/>
            <person name="Walenz B.P."/>
            <person name="Wallis J.W."/>
            <person name="Worley K.C."/>
            <person name="Yang S.-P."/>
            <person name="Jones S.M."/>
            <person name="Marra M.A."/>
            <person name="Rocchi M."/>
            <person name="Schein J.E."/>
            <person name="Baertsch R."/>
            <person name="Clarke L."/>
            <person name="Csuros M."/>
            <person name="Glasscock J."/>
            <person name="Harris R.A."/>
            <person name="Havlak P."/>
            <person name="Jackson A.R."/>
            <person name="Jiang H."/>
            <person name="Liu Y."/>
            <person name="Messina D.N."/>
            <person name="Shen Y."/>
            <person name="Song H.X.-Z."/>
            <person name="Wylie T."/>
            <person name="Zhang L."/>
            <person name="Birney E."/>
            <person name="Han K."/>
            <person name="Konkel M.K."/>
            <person name="Lee J."/>
            <person name="Smit A.F.A."/>
            <person name="Ullmer B."/>
            <person name="Wang H."/>
            <person name="Xing J."/>
            <person name="Burhans R."/>
            <person name="Cheng Z."/>
            <person name="Karro J.E."/>
            <person name="Ma J."/>
            <person name="Raney B."/>
            <person name="She X."/>
            <person name="Cox M.J."/>
            <person name="Demuth J.P."/>
            <person name="Dumas L.J."/>
            <person name="Han S.-G."/>
            <person name="Hopkins J."/>
            <person name="Karimpour-Fard A."/>
            <person name="Kim Y.H."/>
            <person name="Pollack J.R."/>
            <person name="Vinar T."/>
            <person name="Addo-Quaye C."/>
            <person name="Degenhardt J."/>
            <person name="Denby A."/>
            <person name="Hubisz M.J."/>
            <person name="Indap A."/>
            <person name="Kosiol C."/>
            <person name="Lahn B.T."/>
            <person name="Lawson H.A."/>
            <person name="Marklein A."/>
            <person name="Nielsen R."/>
            <person name="Vallender E.J."/>
            <person name="Clark A.G."/>
            <person name="Ferguson B."/>
            <person name="Hernandez R.D."/>
            <person name="Hirani K."/>
            <person name="Kehrer-Sawatzki H."/>
            <person name="Kolb J."/>
            <person name="Patil S."/>
            <person name="Pu L.-L."/>
            <person name="Ren Y."/>
            <person name="Smith D.G."/>
            <person name="Wheeler D.A."/>
            <person name="Schenck I."/>
            <person name="Ball E.V."/>
            <person name="Chen R."/>
            <person name="Cooper D.N."/>
            <person name="Giardine B."/>
            <person name="Hsu F."/>
            <person name="Kent W.J."/>
            <person name="Lesk A."/>
            <person name="Nelson D.L."/>
            <person name="O'brien W.E."/>
            <person name="Pruefer K."/>
            <person name="Stenson P.D."/>
            <person name="Wallace J.C."/>
            <person name="Ke H."/>
            <person name="Liu X.-M."/>
            <person name="Wang P."/>
            <person name="Xiang A.P."/>
            <person name="Yang F."/>
            <person name="Barber G.P."/>
            <person name="Haussler D."/>
            <person name="Karolchik D."/>
            <person name="Kern A.D."/>
            <person name="Kuhn R.M."/>
            <person name="Smith K.E."/>
            <person name="Zwieg A.S."/>
        </authorList>
    </citation>
    <scope>NUCLEOTIDE SEQUENCE [LARGE SCALE GENOMIC DNA]</scope>
    <source>
        <strain evidence="3">17573</strain>
    </source>
</reference>
<sequence length="89" mass="9812">MYPFFFSVSSQKQPPLKATSDKKDSVSNIVTEIKDEQQSGTVSSQKQPVLKVTSDEKDSVSNTASEIKDGQESATGNFAKHIYCHVQSR</sequence>
<proteinExistence type="predicted"/>
<feature type="compositionally biased region" description="Polar residues" evidence="1">
    <location>
        <begin position="38"/>
        <end position="47"/>
    </location>
</feature>
<dbReference type="HOGENOM" id="CLU_472199_0_0_1"/>
<dbReference type="OMA" id="YLLMIDY"/>
<reference evidence="2" key="2">
    <citation type="submission" date="2018-06" db="EMBL/GenBank/DDBJ databases">
        <authorList>
            <person name="Dutcher S."/>
            <person name="Fulton R."/>
            <person name="Lindsay T."/>
        </authorList>
    </citation>
    <scope>NUCLEOTIDE SEQUENCE [LARGE SCALE GENOMIC DNA]</scope>
    <source>
        <strain evidence="2">17573</strain>
    </source>
</reference>
<dbReference type="Ensembl" id="ENSMMUT00000089881.1">
    <property type="protein sequence ID" value="ENSMMUP00000061214.1"/>
    <property type="gene ID" value="ENSMMUG00000053570.1"/>
</dbReference>
<name>F6YRT5_MACMU</name>
<dbReference type="AlphaFoldDB" id="F6YRT5"/>
<protein>
    <submittedName>
        <fullName evidence="2">Uncharacterized protein</fullName>
    </submittedName>
</protein>
<feature type="region of interest" description="Disordered" evidence="1">
    <location>
        <begin position="1"/>
        <end position="72"/>
    </location>
</feature>
<dbReference type="GeneTree" id="ENSGT00940000163264"/>
<reference evidence="2" key="3">
    <citation type="submission" date="2019-01" db="EMBL/GenBank/DDBJ databases">
        <authorList>
            <person name="Graves T."/>
            <person name="Eichler E.E."/>
            <person name="Wilson R.K."/>
        </authorList>
    </citation>
    <scope>NUCLEOTIDE SEQUENCE [LARGE SCALE GENOMIC DNA]</scope>
    <source>
        <strain evidence="2">17573</strain>
    </source>
</reference>
<evidence type="ECO:0000256" key="1">
    <source>
        <dbReference type="SAM" id="MobiDB-lite"/>
    </source>
</evidence>